<dbReference type="InterPro" id="IPR001707">
    <property type="entry name" value="Cmp_AcTrfase"/>
</dbReference>
<dbReference type="SUPFAM" id="SSF52777">
    <property type="entry name" value="CoA-dependent acyltransferases"/>
    <property type="match status" value="1"/>
</dbReference>
<evidence type="ECO:0000313" key="2">
    <source>
        <dbReference type="EMBL" id="MDQ0417153.1"/>
    </source>
</evidence>
<dbReference type="Proteomes" id="UP001238450">
    <property type="component" value="Unassembled WGS sequence"/>
</dbReference>
<dbReference type="GO" id="GO:0008811">
    <property type="term" value="F:chloramphenicol O-acetyltransferase activity"/>
    <property type="evidence" value="ECO:0007669"/>
    <property type="project" value="UniProtKB-EC"/>
</dbReference>
<protein>
    <submittedName>
        <fullName evidence="2">Chloramphenicol O-acetyltransferase type A</fullName>
        <ecNumber evidence="2">2.3.1.28</ecNumber>
    </submittedName>
</protein>
<name>A0AAJ1TE41_9BACL</name>
<dbReference type="Pfam" id="PF00302">
    <property type="entry name" value="CAT"/>
    <property type="match status" value="1"/>
</dbReference>
<keyword evidence="2" id="KW-0012">Acyltransferase</keyword>
<dbReference type="PANTHER" id="PTHR38474">
    <property type="entry name" value="SLR0299 PROTEIN"/>
    <property type="match status" value="1"/>
</dbReference>
<evidence type="ECO:0000256" key="1">
    <source>
        <dbReference type="PIRSR" id="PIRSR000440-1"/>
    </source>
</evidence>
<accession>A0AAJ1TE41</accession>
<keyword evidence="2" id="KW-0808">Transferase</keyword>
<dbReference type="EMBL" id="JAUSUV010000005">
    <property type="protein sequence ID" value="MDQ0417153.1"/>
    <property type="molecule type" value="Genomic_DNA"/>
</dbReference>
<dbReference type="InterPro" id="IPR023213">
    <property type="entry name" value="CAT-like_dom_sf"/>
</dbReference>
<proteinExistence type="predicted"/>
<keyword evidence="3" id="KW-1185">Reference proteome</keyword>
<feature type="active site" description="Proton acceptor" evidence="1">
    <location>
        <position position="185"/>
    </location>
</feature>
<gene>
    <name evidence="2" type="ORF">J2Z48_001325</name>
</gene>
<dbReference type="RefSeq" id="WP_307251969.1">
    <property type="nucleotide sequence ID" value="NZ_JAUSUV010000005.1"/>
</dbReference>
<evidence type="ECO:0000313" key="3">
    <source>
        <dbReference type="Proteomes" id="UP001238450"/>
    </source>
</evidence>
<dbReference type="SMART" id="SM01059">
    <property type="entry name" value="CAT"/>
    <property type="match status" value="1"/>
</dbReference>
<dbReference type="PIRSF" id="PIRSF000440">
    <property type="entry name" value="CAT"/>
    <property type="match status" value="1"/>
</dbReference>
<comment type="caution">
    <text evidence="2">The sequence shown here is derived from an EMBL/GenBank/DDBJ whole genome shotgun (WGS) entry which is preliminary data.</text>
</comment>
<dbReference type="Gene3D" id="3.30.559.10">
    <property type="entry name" value="Chloramphenicol acetyltransferase-like domain"/>
    <property type="match status" value="1"/>
</dbReference>
<organism evidence="2 3">
    <name type="scientific">Croceifilum oryzae</name>
    <dbReference type="NCBI Taxonomy" id="1553429"/>
    <lineage>
        <taxon>Bacteria</taxon>
        <taxon>Bacillati</taxon>
        <taxon>Bacillota</taxon>
        <taxon>Bacilli</taxon>
        <taxon>Bacillales</taxon>
        <taxon>Thermoactinomycetaceae</taxon>
        <taxon>Croceifilum</taxon>
    </lineage>
</organism>
<reference evidence="2 3" key="1">
    <citation type="submission" date="2023-07" db="EMBL/GenBank/DDBJ databases">
        <title>Genomic Encyclopedia of Type Strains, Phase IV (KMG-IV): sequencing the most valuable type-strain genomes for metagenomic binning, comparative biology and taxonomic classification.</title>
        <authorList>
            <person name="Goeker M."/>
        </authorList>
    </citation>
    <scope>NUCLEOTIDE SEQUENCE [LARGE SCALE GENOMIC DNA]</scope>
    <source>
        <strain evidence="2 3">DSM 46876</strain>
    </source>
</reference>
<dbReference type="EC" id="2.3.1.28" evidence="2"/>
<dbReference type="AlphaFoldDB" id="A0AAJ1TE41"/>
<sequence length="220" mass="25833">MKTINRETWKRAKHFDYFRKLDMPHFCTTANVDITRFRVWCKENGFPFFLTITYLASRVANEIPEFRYRIRGEEVIEHEVAHPSYTIMTDEGVYDYLTAPHHPDLATFIKVAHELTERAKKQVRLTDGVGRDDVLYFTSMPWVSFTSFMNPISLSPVDSIPRIAWGKYFEENGLVKMPLSVQAHHALMDGAHIGQYFLLFQEYLDNMNSCVTKNTYLFNR</sequence>
<dbReference type="PANTHER" id="PTHR38474:SF1">
    <property type="entry name" value="SLR0299 PROTEIN"/>
    <property type="match status" value="1"/>
</dbReference>